<dbReference type="InterPro" id="IPR037053">
    <property type="entry name" value="Phage_tail_collar_dom_sf"/>
</dbReference>
<evidence type="ECO:0000313" key="3">
    <source>
        <dbReference type="Proteomes" id="UP000634672"/>
    </source>
</evidence>
<protein>
    <submittedName>
        <fullName evidence="2">Tail fiber protein</fullName>
    </submittedName>
</protein>
<sequence>MSEKSCITINCGCCGGGSGNKEDGAPVGTVISYMGTKAPEHYLVCDGAVINIADYPYLAEQIKDEFGAVDYFGGDGTSTFAVPDLRNKFLRGYHGEAEKQLSGEIGEQQKSTDHILFDKRGETDENGVLQIGVLKEQVLPQNIDDMVLKTTDSDGIYISQFSPSVSQISSKDKLVGCFYNSRPTNVAVLYCIKYE</sequence>
<name>A0ABR7HH24_9FIRM</name>
<dbReference type="SUPFAM" id="SSF88874">
    <property type="entry name" value="Receptor-binding domain of short tail fibre protein gp12"/>
    <property type="match status" value="1"/>
</dbReference>
<dbReference type="Proteomes" id="UP000634672">
    <property type="component" value="Unassembled WGS sequence"/>
</dbReference>
<dbReference type="RefSeq" id="WP_187024879.1">
    <property type="nucleotide sequence ID" value="NZ_JACOPB010000037.1"/>
</dbReference>
<dbReference type="Gene3D" id="3.90.1340.10">
    <property type="entry name" value="Phage tail collar domain"/>
    <property type="match status" value="1"/>
</dbReference>
<organism evidence="2 3">
    <name type="scientific">Hungatella hominis</name>
    <dbReference type="NCBI Taxonomy" id="2763050"/>
    <lineage>
        <taxon>Bacteria</taxon>
        <taxon>Bacillati</taxon>
        <taxon>Bacillota</taxon>
        <taxon>Clostridia</taxon>
        <taxon>Lachnospirales</taxon>
        <taxon>Lachnospiraceae</taxon>
        <taxon>Hungatella</taxon>
    </lineage>
</organism>
<keyword evidence="3" id="KW-1185">Reference proteome</keyword>
<dbReference type="InterPro" id="IPR011083">
    <property type="entry name" value="Phage_tail_collar_dom"/>
</dbReference>
<dbReference type="EMBL" id="JACOPB010000037">
    <property type="protein sequence ID" value="MBC5712469.1"/>
    <property type="molecule type" value="Genomic_DNA"/>
</dbReference>
<gene>
    <name evidence="2" type="ORF">H8S75_31705</name>
</gene>
<evidence type="ECO:0000313" key="2">
    <source>
        <dbReference type="EMBL" id="MBC5712469.1"/>
    </source>
</evidence>
<reference evidence="2 3" key="1">
    <citation type="submission" date="2020-08" db="EMBL/GenBank/DDBJ databases">
        <title>Genome public.</title>
        <authorList>
            <person name="Liu C."/>
            <person name="Sun Q."/>
        </authorList>
    </citation>
    <scope>NUCLEOTIDE SEQUENCE [LARGE SCALE GENOMIC DNA]</scope>
    <source>
        <strain evidence="2 3">NSJ-66</strain>
    </source>
</reference>
<comment type="caution">
    <text evidence="2">The sequence shown here is derived from an EMBL/GenBank/DDBJ whole genome shotgun (WGS) entry which is preliminary data.</text>
</comment>
<evidence type="ECO:0000259" key="1">
    <source>
        <dbReference type="Pfam" id="PF07484"/>
    </source>
</evidence>
<feature type="domain" description="Phage tail collar" evidence="1">
    <location>
        <begin position="28"/>
        <end position="89"/>
    </location>
</feature>
<proteinExistence type="predicted"/>
<accession>A0ABR7HH24</accession>
<dbReference type="Pfam" id="PF07484">
    <property type="entry name" value="Collar"/>
    <property type="match status" value="1"/>
</dbReference>